<keyword evidence="2" id="KW-1185">Reference proteome</keyword>
<name>A0A8I1A4D5_THEIN</name>
<reference evidence="1 2" key="1">
    <citation type="submission" date="2020-12" db="EMBL/GenBank/DDBJ databases">
        <title>WGS of Thermoactinomyces spp.</title>
        <authorList>
            <person name="Cheng K."/>
        </authorList>
    </citation>
    <scope>NUCLEOTIDE SEQUENCE [LARGE SCALE GENOMIC DNA]</scope>
    <source>
        <strain evidence="2">CICC 10671\DSM 43846</strain>
    </source>
</reference>
<sequence>MNKTIREVRFSVWFEEDNFSRDSTIDFSSAFEQPKFSREKLHQLLDEFLNDIEEDVRDEHHSSS</sequence>
<evidence type="ECO:0000313" key="2">
    <source>
        <dbReference type="Proteomes" id="UP000633619"/>
    </source>
</evidence>
<protein>
    <submittedName>
        <fullName evidence="1">Uncharacterized protein</fullName>
    </submittedName>
</protein>
<dbReference type="Proteomes" id="UP000633619">
    <property type="component" value="Unassembled WGS sequence"/>
</dbReference>
<comment type="caution">
    <text evidence="1">The sequence shown here is derived from an EMBL/GenBank/DDBJ whole genome shotgun (WGS) entry which is preliminary data.</text>
</comment>
<dbReference type="AlphaFoldDB" id="A0A8I1A4D5"/>
<dbReference type="EMBL" id="JAECVW010000002">
    <property type="protein sequence ID" value="MBH8594604.1"/>
    <property type="molecule type" value="Genomic_DNA"/>
</dbReference>
<proteinExistence type="predicted"/>
<accession>A0A8I1A4D5</accession>
<evidence type="ECO:0000313" key="1">
    <source>
        <dbReference type="EMBL" id="MBH8594604.1"/>
    </source>
</evidence>
<gene>
    <name evidence="1" type="ORF">I8U20_04580</name>
</gene>
<dbReference type="RefSeq" id="WP_181731855.1">
    <property type="nucleotide sequence ID" value="NZ_JACEIR010000004.1"/>
</dbReference>
<organism evidence="1 2">
    <name type="scientific">Thermoactinomyces intermedius</name>
    <dbReference type="NCBI Taxonomy" id="2024"/>
    <lineage>
        <taxon>Bacteria</taxon>
        <taxon>Bacillati</taxon>
        <taxon>Bacillota</taxon>
        <taxon>Bacilli</taxon>
        <taxon>Bacillales</taxon>
        <taxon>Thermoactinomycetaceae</taxon>
        <taxon>Thermoactinomyces</taxon>
    </lineage>
</organism>